<dbReference type="InterPro" id="IPR026607">
    <property type="entry name" value="DMRT"/>
</dbReference>
<dbReference type="SMART" id="SM00301">
    <property type="entry name" value="DM"/>
    <property type="match status" value="1"/>
</dbReference>
<evidence type="ECO:0000313" key="10">
    <source>
        <dbReference type="Proteomes" id="UP001314169"/>
    </source>
</evidence>
<comment type="subcellular location">
    <subcellularLocation>
        <location evidence="6">Nucleus</location>
    </subcellularLocation>
</comment>
<keyword evidence="4 6" id="KW-0238">DNA-binding</keyword>
<sequence length="377" mass="39780">MKADPAKAADKMLRTPNCSRCRNHGYLVAVKGHAGKCRWKQCNCEKCFLITERQKIMAAQKMLKKQASEEDRELASRAAAIGPASSLRPLPPLTAAGDPEPGPEGRVAAYLLERPPCGPSPGPSAFQPVLGGRGHMGPSDRAAVARPSSVRPLLGPEAAAGQGGAGPQEPSRPLQPVPMPPPPPPPFAFGLSVSINSDAMVRSEYLEREPAKLYPSCPGMFSYRPFPMGYQDPPPGLGISVQQGFRHVSFSHYHGGGSVPEPVDNFQPSYPPLPPPLPPPRPLLPPPSPLLPPLPPPPPLLPPPPPPPPPPPLSPPPPFLPPGFLAGIHLLPPPPPPPPPATFSLTVLSEGEQEAVDDQAEGVPPEPSQPSSQEQSD</sequence>
<evidence type="ECO:0000259" key="8">
    <source>
        <dbReference type="PROSITE" id="PS50809"/>
    </source>
</evidence>
<reference evidence="9" key="1">
    <citation type="submission" date="2023-12" db="EMBL/GenBank/DDBJ databases">
        <authorList>
            <person name="Brown T."/>
        </authorList>
    </citation>
    <scope>NUCLEOTIDE SEQUENCE</scope>
</reference>
<dbReference type="Pfam" id="PF00751">
    <property type="entry name" value="DM"/>
    <property type="match status" value="1"/>
</dbReference>
<feature type="region of interest" description="Disordered" evidence="7">
    <location>
        <begin position="250"/>
        <end position="377"/>
    </location>
</feature>
<evidence type="ECO:0000256" key="7">
    <source>
        <dbReference type="SAM" id="MobiDB-lite"/>
    </source>
</evidence>
<feature type="compositionally biased region" description="Pro residues" evidence="7">
    <location>
        <begin position="173"/>
        <end position="187"/>
    </location>
</feature>
<feature type="DNA-binding region" description="DM" evidence="6">
    <location>
        <begin position="18"/>
        <end position="65"/>
    </location>
</feature>
<feature type="region of interest" description="Disordered" evidence="7">
    <location>
        <begin position="68"/>
        <end position="191"/>
    </location>
</feature>
<evidence type="ECO:0000313" key="9">
    <source>
        <dbReference type="EMBL" id="CAK6441130.1"/>
    </source>
</evidence>
<feature type="compositionally biased region" description="Acidic residues" evidence="7">
    <location>
        <begin position="351"/>
        <end position="360"/>
    </location>
</feature>
<dbReference type="Proteomes" id="UP001314169">
    <property type="component" value="Chromosome 2"/>
</dbReference>
<dbReference type="Gene3D" id="4.10.1040.10">
    <property type="entry name" value="DM DNA-binding domain"/>
    <property type="match status" value="1"/>
</dbReference>
<comment type="similarity">
    <text evidence="1">Belongs to the DMRT family.</text>
</comment>
<keyword evidence="2 6" id="KW-0479">Metal-binding</keyword>
<evidence type="ECO:0000256" key="3">
    <source>
        <dbReference type="ARBA" id="ARBA00022833"/>
    </source>
</evidence>
<dbReference type="PROSITE" id="PS40000">
    <property type="entry name" value="DM_1"/>
    <property type="match status" value="1"/>
</dbReference>
<dbReference type="InterPro" id="IPR036407">
    <property type="entry name" value="DM_DNA-bd_sf"/>
</dbReference>
<dbReference type="PANTHER" id="PTHR12322:SF66">
    <property type="entry name" value="DOUBLESEX- AND MAB-3-RELATED TRANSCRIPTION FACTOR B1"/>
    <property type="match status" value="1"/>
</dbReference>
<keyword evidence="3 6" id="KW-0862">Zinc</keyword>
<feature type="compositionally biased region" description="Pro residues" evidence="7">
    <location>
        <begin position="331"/>
        <end position="341"/>
    </location>
</feature>
<feature type="domain" description="DM" evidence="8">
    <location>
        <begin position="18"/>
        <end position="65"/>
    </location>
</feature>
<keyword evidence="5 6" id="KW-0539">Nucleus</keyword>
<dbReference type="SUPFAM" id="SSF82927">
    <property type="entry name" value="Cysteine-rich DNA binding domain, (DM domain)"/>
    <property type="match status" value="1"/>
</dbReference>
<evidence type="ECO:0000256" key="1">
    <source>
        <dbReference type="ARBA" id="ARBA00006834"/>
    </source>
</evidence>
<gene>
    <name evidence="9" type="ORF">MPIPNATIZW_LOCUS9436</name>
</gene>
<evidence type="ECO:0000256" key="4">
    <source>
        <dbReference type="ARBA" id="ARBA00023125"/>
    </source>
</evidence>
<evidence type="ECO:0000256" key="2">
    <source>
        <dbReference type="ARBA" id="ARBA00022723"/>
    </source>
</evidence>
<protein>
    <recommendedName>
        <fullName evidence="8">DM domain-containing protein</fullName>
    </recommendedName>
</protein>
<dbReference type="PANTHER" id="PTHR12322">
    <property type="entry name" value="DOUBLESEX AND MAB-3 RELATED TRANSCRIPTION FACTOR DMRT"/>
    <property type="match status" value="1"/>
</dbReference>
<keyword evidence="10" id="KW-1185">Reference proteome</keyword>
<organism evidence="9 10">
    <name type="scientific">Pipistrellus nathusii</name>
    <name type="common">Nathusius' pipistrelle</name>
    <dbReference type="NCBI Taxonomy" id="59473"/>
    <lineage>
        <taxon>Eukaryota</taxon>
        <taxon>Metazoa</taxon>
        <taxon>Chordata</taxon>
        <taxon>Craniata</taxon>
        <taxon>Vertebrata</taxon>
        <taxon>Euteleostomi</taxon>
        <taxon>Mammalia</taxon>
        <taxon>Eutheria</taxon>
        <taxon>Laurasiatheria</taxon>
        <taxon>Chiroptera</taxon>
        <taxon>Yangochiroptera</taxon>
        <taxon>Vespertilionidae</taxon>
        <taxon>Pipistrellus</taxon>
    </lineage>
</organism>
<dbReference type="EMBL" id="OY882859">
    <property type="protein sequence ID" value="CAK6441130.1"/>
    <property type="molecule type" value="Genomic_DNA"/>
</dbReference>
<proteinExistence type="inferred from homology"/>
<name>A0ABN9ZVR3_PIPNA</name>
<evidence type="ECO:0000256" key="6">
    <source>
        <dbReference type="PROSITE-ProRule" id="PRU00070"/>
    </source>
</evidence>
<dbReference type="PRINTS" id="PR01217">
    <property type="entry name" value="PRICHEXTENSN"/>
</dbReference>
<evidence type="ECO:0000256" key="5">
    <source>
        <dbReference type="ARBA" id="ARBA00023242"/>
    </source>
</evidence>
<dbReference type="PROSITE" id="PS50809">
    <property type="entry name" value="DM_2"/>
    <property type="match status" value="1"/>
</dbReference>
<accession>A0ABN9ZVR3</accession>
<feature type="compositionally biased region" description="Pro residues" evidence="7">
    <location>
        <begin position="269"/>
        <end position="321"/>
    </location>
</feature>
<dbReference type="InterPro" id="IPR001275">
    <property type="entry name" value="DM_DNA-bd"/>
</dbReference>